<protein>
    <recommendedName>
        <fullName evidence="1">Polypeptide-transport-associated ShlB-type domain-containing protein</fullName>
    </recommendedName>
</protein>
<dbReference type="InterPro" id="IPR013686">
    <property type="entry name" value="Polypept-transport_assoc_ShlB"/>
</dbReference>
<comment type="caution">
    <text evidence="2">The sequence shown here is derived from an EMBL/GenBank/DDBJ whole genome shotgun (WGS) entry which is preliminary data.</text>
</comment>
<dbReference type="Proteomes" id="UP000651852">
    <property type="component" value="Unassembled WGS sequence"/>
</dbReference>
<dbReference type="Pfam" id="PF08479">
    <property type="entry name" value="POTRA_2"/>
    <property type="match status" value="1"/>
</dbReference>
<feature type="domain" description="Polypeptide-transport-associated ShlB-type" evidence="1">
    <location>
        <begin position="2"/>
        <end position="46"/>
    </location>
</feature>
<dbReference type="InterPro" id="IPR051544">
    <property type="entry name" value="TPS_OM_transporter"/>
</dbReference>
<sequence>MRIAQLNRVLKAITYHYLDKELVNTRAYLPQRELSRGTLEVLVVEGKLESLKGEAGSGLSERELAIAFLGREGQELNLREIEQLKFRCLILWLSP</sequence>
<dbReference type="PANTHER" id="PTHR34597:SF3">
    <property type="entry name" value="OUTER MEMBRANE TRANSPORTER CDIB"/>
    <property type="match status" value="1"/>
</dbReference>
<gene>
    <name evidence="2" type="ORF">H8S59_23130</name>
</gene>
<proteinExistence type="predicted"/>
<keyword evidence="3" id="KW-1185">Reference proteome</keyword>
<dbReference type="PANTHER" id="PTHR34597">
    <property type="entry name" value="SLR1661 PROTEIN"/>
    <property type="match status" value="1"/>
</dbReference>
<evidence type="ECO:0000259" key="1">
    <source>
        <dbReference type="Pfam" id="PF08479"/>
    </source>
</evidence>
<dbReference type="Gene3D" id="3.10.20.310">
    <property type="entry name" value="membrane protein fhac"/>
    <property type="match status" value="1"/>
</dbReference>
<evidence type="ECO:0000313" key="2">
    <source>
        <dbReference type="EMBL" id="MBC3952671.1"/>
    </source>
</evidence>
<reference evidence="2 3" key="1">
    <citation type="submission" date="2020-08" db="EMBL/GenBank/DDBJ databases">
        <title>Putative novel bacterial strains isolated from necrotic wheat leaf tissues caused by Xanthomonas translucens.</title>
        <authorList>
            <person name="Tambong J.T."/>
        </authorList>
    </citation>
    <scope>NUCLEOTIDE SEQUENCE [LARGE SCALE GENOMIC DNA]</scope>
    <source>
        <strain evidence="2 3">DOAB 1069</strain>
    </source>
</reference>
<evidence type="ECO:0000313" key="3">
    <source>
        <dbReference type="Proteomes" id="UP000651852"/>
    </source>
</evidence>
<name>A0ABR7B664_9PSED</name>
<accession>A0ABR7B664</accession>
<organism evidence="2 3">
    <name type="scientific">Pseudomonas folii</name>
    <dbReference type="NCBI Taxonomy" id="2762593"/>
    <lineage>
        <taxon>Bacteria</taxon>
        <taxon>Pseudomonadati</taxon>
        <taxon>Pseudomonadota</taxon>
        <taxon>Gammaproteobacteria</taxon>
        <taxon>Pseudomonadales</taxon>
        <taxon>Pseudomonadaceae</taxon>
        <taxon>Pseudomonas</taxon>
    </lineage>
</organism>
<dbReference type="EMBL" id="JACONW010000162">
    <property type="protein sequence ID" value="MBC3952671.1"/>
    <property type="molecule type" value="Genomic_DNA"/>
</dbReference>